<sequence length="280" mass="29605">MRRAAAGSLMVVAAALASATPALAADEPLELADDPFEITDPLAAAPGAAELAIVGFHERARTGRWRGTTSLEAEMEVGVAPGLEFRIGQLAAYGNLQTRRRLDSSVEGEGGQDGGRIPAWGGVTRLGLLYEVSGGRGTWPALGVLARLRAVYGPGRPGQEADLVALIGRTLIRGERPLGVHLNLGWTARLDPLPGERPHRWFVNASVGQGITRDTALVVTYAREQGERGERDYEIIQAGIRHRLSGGPVIGLSVGAGLNRDSPAFQVGLAAQWAFSLPGW</sequence>
<evidence type="ECO:0000313" key="2">
    <source>
        <dbReference type="EMBL" id="MCW8087918.1"/>
    </source>
</evidence>
<dbReference type="EMBL" id="JAPFQI010000023">
    <property type="protein sequence ID" value="MCW8087918.1"/>
    <property type="molecule type" value="Genomic_DNA"/>
</dbReference>
<evidence type="ECO:0000313" key="3">
    <source>
        <dbReference type="Proteomes" id="UP001526430"/>
    </source>
</evidence>
<reference evidence="2 3" key="1">
    <citation type="submission" date="2022-10" db="EMBL/GenBank/DDBJ databases">
        <title>Roseococcus glaciei nov., sp. nov., isolated from glacier.</title>
        <authorList>
            <person name="Liu Q."/>
            <person name="Xin Y.-H."/>
        </authorList>
    </citation>
    <scope>NUCLEOTIDE SEQUENCE [LARGE SCALE GENOMIC DNA]</scope>
    <source>
        <strain evidence="2 3">MDT2-1-1</strain>
    </source>
</reference>
<dbReference type="RefSeq" id="WP_301592125.1">
    <property type="nucleotide sequence ID" value="NZ_JAPFQI010000023.1"/>
</dbReference>
<feature type="signal peptide" evidence="1">
    <location>
        <begin position="1"/>
        <end position="24"/>
    </location>
</feature>
<keyword evidence="1" id="KW-0732">Signal</keyword>
<name>A0ABT3P0H4_9PROT</name>
<accession>A0ABT3P0H4</accession>
<keyword evidence="3" id="KW-1185">Reference proteome</keyword>
<proteinExistence type="predicted"/>
<protein>
    <recommendedName>
        <fullName evidence="4">Transporter</fullName>
    </recommendedName>
</protein>
<feature type="chain" id="PRO_5045170903" description="Transporter" evidence="1">
    <location>
        <begin position="25"/>
        <end position="280"/>
    </location>
</feature>
<dbReference type="Proteomes" id="UP001526430">
    <property type="component" value="Unassembled WGS sequence"/>
</dbReference>
<evidence type="ECO:0000256" key="1">
    <source>
        <dbReference type="SAM" id="SignalP"/>
    </source>
</evidence>
<organism evidence="2 3">
    <name type="scientific">Sabulicella glaciei</name>
    <dbReference type="NCBI Taxonomy" id="2984948"/>
    <lineage>
        <taxon>Bacteria</taxon>
        <taxon>Pseudomonadati</taxon>
        <taxon>Pseudomonadota</taxon>
        <taxon>Alphaproteobacteria</taxon>
        <taxon>Acetobacterales</taxon>
        <taxon>Acetobacteraceae</taxon>
        <taxon>Sabulicella</taxon>
    </lineage>
</organism>
<comment type="caution">
    <text evidence="2">The sequence shown here is derived from an EMBL/GenBank/DDBJ whole genome shotgun (WGS) entry which is preliminary data.</text>
</comment>
<evidence type="ECO:0008006" key="4">
    <source>
        <dbReference type="Google" id="ProtNLM"/>
    </source>
</evidence>
<gene>
    <name evidence="2" type="ORF">OF850_20140</name>
</gene>